<accession>A0A8C1V2J1</accession>
<organism evidence="2 3">
    <name type="scientific">Cyprinus carpio</name>
    <name type="common">Common carp</name>
    <dbReference type="NCBI Taxonomy" id="7962"/>
    <lineage>
        <taxon>Eukaryota</taxon>
        <taxon>Metazoa</taxon>
        <taxon>Chordata</taxon>
        <taxon>Craniata</taxon>
        <taxon>Vertebrata</taxon>
        <taxon>Euteleostomi</taxon>
        <taxon>Actinopterygii</taxon>
        <taxon>Neopterygii</taxon>
        <taxon>Teleostei</taxon>
        <taxon>Ostariophysi</taxon>
        <taxon>Cypriniformes</taxon>
        <taxon>Cyprinidae</taxon>
        <taxon>Cyprininae</taxon>
        <taxon>Cyprinus</taxon>
    </lineage>
</organism>
<dbReference type="Proteomes" id="UP000694700">
    <property type="component" value="Unplaced"/>
</dbReference>
<feature type="compositionally biased region" description="Polar residues" evidence="1">
    <location>
        <begin position="89"/>
        <end position="100"/>
    </location>
</feature>
<name>A0A8C1V2J1_CYPCA</name>
<protein>
    <recommendedName>
        <fullName evidence="4">Sterile alpha motif domain-containing 3-like</fullName>
    </recommendedName>
</protein>
<evidence type="ECO:0000313" key="3">
    <source>
        <dbReference type="Proteomes" id="UP000694700"/>
    </source>
</evidence>
<feature type="region of interest" description="Disordered" evidence="1">
    <location>
        <begin position="89"/>
        <end position="109"/>
    </location>
</feature>
<reference evidence="2" key="1">
    <citation type="submission" date="2025-08" db="UniProtKB">
        <authorList>
            <consortium name="Ensembl"/>
        </authorList>
    </citation>
    <scope>IDENTIFICATION</scope>
</reference>
<dbReference type="PANTHER" id="PTHR31025">
    <property type="entry name" value="SI:CH211-196P9.1-RELATED"/>
    <property type="match status" value="1"/>
</dbReference>
<dbReference type="AlphaFoldDB" id="A0A8C1V2J1"/>
<dbReference type="PANTHER" id="PTHR31025:SF19">
    <property type="entry name" value="SI:CH73-42K18.1-RELATED"/>
    <property type="match status" value="1"/>
</dbReference>
<evidence type="ECO:0008006" key="4">
    <source>
        <dbReference type="Google" id="ProtNLM"/>
    </source>
</evidence>
<dbReference type="Ensembl" id="ENSCCRT00015047553.1">
    <property type="protein sequence ID" value="ENSCCRP00015046012.1"/>
    <property type="gene ID" value="ENSCCRG00015019068.1"/>
</dbReference>
<evidence type="ECO:0000313" key="2">
    <source>
        <dbReference type="Ensembl" id="ENSCCRP00015046012.1"/>
    </source>
</evidence>
<proteinExistence type="predicted"/>
<evidence type="ECO:0000256" key="1">
    <source>
        <dbReference type="SAM" id="MobiDB-lite"/>
    </source>
</evidence>
<sequence>MLFRVILGENDIRKIHADCLPETLQDFFAFLKCKLAVDGSFVVQFQDPDFNNEFCNLTNLAELPKEKATLKVIVQPTMESNDIDSTIEVGNSSTASSLDNPTARLGSGGRRPLPCPFPIPKFTYDVELLLRRGNEAYHNNGSLLDISKDTKSEILEKLAEAMYAFTPYPQRDDFDNAAQSLIEKHPCLKEPGSEKGWYCWKYSLKFKMGNYRSKLRAAGCAELQVNRHTASSDLGSKRKLKKAKKAETNFLPDVPQDKNEAVLEEERESMVVEMKKRKVDWNKMHMMMANTFSVRRKEIVENEPLVKEVKAKWPGLFFEKQIEAEFTRLTSKDLMKSFLSGLDQYIPRFLQMFRAKLSSISKLKSLLCKIDSDNSMSMKRAVVLQGLPHYLGEDPSDFFKSAEETDIEDGVMVGMDVGILIMPDGDDAFDYYVVLEEQVVLSDAKDLPHAVALLVGLIFALNIDYPKKLRYTFEVIQKIFIDLGGDQCSVKVHGLKNRLLRKTV</sequence>